<evidence type="ECO:0000313" key="1">
    <source>
        <dbReference type="EMBL" id="KRX14340.1"/>
    </source>
</evidence>
<name>A0A0V0RIM0_9BILA</name>
<reference evidence="1 2" key="1">
    <citation type="submission" date="2015-01" db="EMBL/GenBank/DDBJ databases">
        <title>Evolution of Trichinella species and genotypes.</title>
        <authorList>
            <person name="Korhonen P.K."/>
            <person name="Edoardo P."/>
            <person name="Giuseppe L.R."/>
            <person name="Gasser R.B."/>
        </authorList>
    </citation>
    <scope>NUCLEOTIDE SEQUENCE [LARGE SCALE GENOMIC DNA]</scope>
    <source>
        <strain evidence="1">ISS37</strain>
    </source>
</reference>
<protein>
    <submittedName>
        <fullName evidence="1">Uncharacterized protein</fullName>
    </submittedName>
</protein>
<dbReference type="AlphaFoldDB" id="A0A0V0RIM0"/>
<accession>A0A0V0RIM0</accession>
<comment type="caution">
    <text evidence="1">The sequence shown here is derived from an EMBL/GenBank/DDBJ whole genome shotgun (WGS) entry which is preliminary data.</text>
</comment>
<dbReference type="Proteomes" id="UP000054630">
    <property type="component" value="Unassembled WGS sequence"/>
</dbReference>
<keyword evidence="2" id="KW-1185">Reference proteome</keyword>
<proteinExistence type="predicted"/>
<dbReference type="EMBL" id="JYDL01000163">
    <property type="protein sequence ID" value="KRX14340.1"/>
    <property type="molecule type" value="Genomic_DNA"/>
</dbReference>
<organism evidence="1 2">
    <name type="scientific">Trichinella nelsoni</name>
    <dbReference type="NCBI Taxonomy" id="6336"/>
    <lineage>
        <taxon>Eukaryota</taxon>
        <taxon>Metazoa</taxon>
        <taxon>Ecdysozoa</taxon>
        <taxon>Nematoda</taxon>
        <taxon>Enoplea</taxon>
        <taxon>Dorylaimia</taxon>
        <taxon>Trichinellida</taxon>
        <taxon>Trichinellidae</taxon>
        <taxon>Trichinella</taxon>
    </lineage>
</organism>
<sequence length="120" mass="13621">MPIHKAIILPSISPALVHHQTTVAYPPFNHSAVHSGFRSGATGPQLSRTNSELYKCSPHFFNIFRVEFPPFTSPPPLQRCEPERKFARPSAIYWSKYTVQPPVYHTSTVVYPSITHPRTH</sequence>
<evidence type="ECO:0000313" key="2">
    <source>
        <dbReference type="Proteomes" id="UP000054630"/>
    </source>
</evidence>
<gene>
    <name evidence="1" type="ORF">T07_1132</name>
</gene>